<reference evidence="1" key="1">
    <citation type="journal article" date="2023" name="Nat. Commun.">
        <title>Diploid and tetraploid genomes of Acorus and the evolution of monocots.</title>
        <authorList>
            <person name="Ma L."/>
            <person name="Liu K.W."/>
            <person name="Li Z."/>
            <person name="Hsiao Y.Y."/>
            <person name="Qi Y."/>
            <person name="Fu T."/>
            <person name="Tang G.D."/>
            <person name="Zhang D."/>
            <person name="Sun W.H."/>
            <person name="Liu D.K."/>
            <person name="Li Y."/>
            <person name="Chen G.Z."/>
            <person name="Liu X.D."/>
            <person name="Liao X.Y."/>
            <person name="Jiang Y.T."/>
            <person name="Yu X."/>
            <person name="Hao Y."/>
            <person name="Huang J."/>
            <person name="Zhao X.W."/>
            <person name="Ke S."/>
            <person name="Chen Y.Y."/>
            <person name="Wu W.L."/>
            <person name="Hsu J.L."/>
            <person name="Lin Y.F."/>
            <person name="Huang M.D."/>
            <person name="Li C.Y."/>
            <person name="Huang L."/>
            <person name="Wang Z.W."/>
            <person name="Zhao X."/>
            <person name="Zhong W.Y."/>
            <person name="Peng D.H."/>
            <person name="Ahmad S."/>
            <person name="Lan S."/>
            <person name="Zhang J.S."/>
            <person name="Tsai W.C."/>
            <person name="Van de Peer Y."/>
            <person name="Liu Z.J."/>
        </authorList>
    </citation>
    <scope>NUCLEOTIDE SEQUENCE</scope>
    <source>
        <strain evidence="1">SCP</strain>
    </source>
</reference>
<dbReference type="EMBL" id="JAUJYN010000004">
    <property type="protein sequence ID" value="KAK1274600.1"/>
    <property type="molecule type" value="Genomic_DNA"/>
</dbReference>
<dbReference type="Proteomes" id="UP001179952">
    <property type="component" value="Unassembled WGS sequence"/>
</dbReference>
<organism evidence="1 2">
    <name type="scientific">Acorus gramineus</name>
    <name type="common">Dwarf sweet flag</name>
    <dbReference type="NCBI Taxonomy" id="55184"/>
    <lineage>
        <taxon>Eukaryota</taxon>
        <taxon>Viridiplantae</taxon>
        <taxon>Streptophyta</taxon>
        <taxon>Embryophyta</taxon>
        <taxon>Tracheophyta</taxon>
        <taxon>Spermatophyta</taxon>
        <taxon>Magnoliopsida</taxon>
        <taxon>Liliopsida</taxon>
        <taxon>Acoraceae</taxon>
        <taxon>Acorus</taxon>
    </lineage>
</organism>
<proteinExistence type="predicted"/>
<sequence>MVEDRWGTKHWSLDRSLGPGRYLLKVMGPRLQGQMVRRRSIMGWRGSMILAAWSPEFGATPSETYRWEIRLGGLPLHWQSIDCLRQLMSGFGKITDVGRKGIDSHGEAFSEFTLVTGVKRTWPPNMMATYGREAFLIRIDAMSTDMASKRTWADFV</sequence>
<evidence type="ECO:0000313" key="1">
    <source>
        <dbReference type="EMBL" id="KAK1274600.1"/>
    </source>
</evidence>
<protein>
    <submittedName>
        <fullName evidence="1">Uncharacterized protein</fullName>
    </submittedName>
</protein>
<comment type="caution">
    <text evidence="1">The sequence shown here is derived from an EMBL/GenBank/DDBJ whole genome shotgun (WGS) entry which is preliminary data.</text>
</comment>
<dbReference type="AlphaFoldDB" id="A0AAV9BDV6"/>
<accession>A0AAV9BDV6</accession>
<keyword evidence="2" id="KW-1185">Reference proteome</keyword>
<evidence type="ECO:0000313" key="2">
    <source>
        <dbReference type="Proteomes" id="UP001179952"/>
    </source>
</evidence>
<gene>
    <name evidence="1" type="ORF">QJS04_geneDACA023315</name>
</gene>
<reference evidence="1" key="2">
    <citation type="submission" date="2023-06" db="EMBL/GenBank/DDBJ databases">
        <authorList>
            <person name="Ma L."/>
            <person name="Liu K.-W."/>
            <person name="Li Z."/>
            <person name="Hsiao Y.-Y."/>
            <person name="Qi Y."/>
            <person name="Fu T."/>
            <person name="Tang G."/>
            <person name="Zhang D."/>
            <person name="Sun W.-H."/>
            <person name="Liu D.-K."/>
            <person name="Li Y."/>
            <person name="Chen G.-Z."/>
            <person name="Liu X.-D."/>
            <person name="Liao X.-Y."/>
            <person name="Jiang Y.-T."/>
            <person name="Yu X."/>
            <person name="Hao Y."/>
            <person name="Huang J."/>
            <person name="Zhao X.-W."/>
            <person name="Ke S."/>
            <person name="Chen Y.-Y."/>
            <person name="Wu W.-L."/>
            <person name="Hsu J.-L."/>
            <person name="Lin Y.-F."/>
            <person name="Huang M.-D."/>
            <person name="Li C.-Y."/>
            <person name="Huang L."/>
            <person name="Wang Z.-W."/>
            <person name="Zhao X."/>
            <person name="Zhong W.-Y."/>
            <person name="Peng D.-H."/>
            <person name="Ahmad S."/>
            <person name="Lan S."/>
            <person name="Zhang J.-S."/>
            <person name="Tsai W.-C."/>
            <person name="Van De Peer Y."/>
            <person name="Liu Z.-J."/>
        </authorList>
    </citation>
    <scope>NUCLEOTIDE SEQUENCE</scope>
    <source>
        <strain evidence="1">SCP</strain>
        <tissue evidence="1">Leaves</tissue>
    </source>
</reference>
<name>A0AAV9BDV6_ACOGR</name>